<evidence type="ECO:0000313" key="2">
    <source>
        <dbReference type="EMBL" id="ADU51792.1"/>
    </source>
</evidence>
<reference evidence="2 3" key="1">
    <citation type="journal article" date="2010" name="Stand. Genomic Sci.">
        <title>Complete genome sequence of Thermaerobacter marianensis type strain (7p75a).</title>
        <authorList>
            <person name="Han C."/>
            <person name="Gu W."/>
            <person name="Zhang X."/>
            <person name="Lapidus A."/>
            <person name="Nolan M."/>
            <person name="Copeland A."/>
            <person name="Lucas S."/>
            <person name="Del Rio T.G."/>
            <person name="Tice H."/>
            <person name="Cheng J.F."/>
            <person name="Tapia R."/>
            <person name="Goodwin L."/>
            <person name="Pitluck S."/>
            <person name="Pagani I."/>
            <person name="Ivanova N."/>
            <person name="Mavromatis K."/>
            <person name="Mikhailova N."/>
            <person name="Pati A."/>
            <person name="Chen A."/>
            <person name="Palaniappan K."/>
            <person name="Land M."/>
            <person name="Hauser L."/>
            <person name="Chang Y.J."/>
            <person name="Jeffries C.D."/>
            <person name="Schneider S."/>
            <person name="Rohde M."/>
            <person name="Goker M."/>
            <person name="Pukall R."/>
            <person name="Woyke T."/>
            <person name="Bristow J."/>
            <person name="Eisen J.A."/>
            <person name="Markowitz V."/>
            <person name="Hugenholtz P."/>
            <person name="Kyrpides N.C."/>
            <person name="Klenk H.P."/>
            <person name="Detter J.C."/>
        </authorList>
    </citation>
    <scope>NUCLEOTIDE SEQUENCE [LARGE SCALE GENOMIC DNA]</scope>
    <source>
        <strain evidence="3">ATCC 700841 / DSM 12885 / JCM 10246 / 7p75a</strain>
    </source>
</reference>
<dbReference type="InterPro" id="IPR053830">
    <property type="entry name" value="DUF6922"/>
</dbReference>
<dbReference type="eggNOG" id="ENOG5033M35">
    <property type="taxonomic scope" value="Bacteria"/>
</dbReference>
<organism evidence="2 3">
    <name type="scientific">Thermaerobacter marianensis (strain ATCC 700841 / DSM 12885 / JCM 10246 / 7p75a)</name>
    <dbReference type="NCBI Taxonomy" id="644966"/>
    <lineage>
        <taxon>Bacteria</taxon>
        <taxon>Bacillati</taxon>
        <taxon>Bacillota</taxon>
        <taxon>Clostridia</taxon>
        <taxon>Eubacteriales</taxon>
        <taxon>Clostridiales Family XVII. Incertae Sedis</taxon>
        <taxon>Thermaerobacter</taxon>
    </lineage>
</organism>
<sequence>MGDLPDEIKPLFHNYHPEKIDVERDAEWIILTVLLYGEWHQIEWAFRTYGWNRIEEVVKKDIEGMRTLPYVVANFWSIVFWGRDLPHPTVREKWAITRLPEKRRR</sequence>
<dbReference type="Proteomes" id="UP000008915">
    <property type="component" value="Chromosome"/>
</dbReference>
<reference evidence="3" key="2">
    <citation type="journal article" date="2010" name="Stand. Genomic Sci.">
        <title>Complete genome sequence of Thermaerobacter marianensis type strain (7p75aT).</title>
        <authorList>
            <person name="Han C."/>
            <person name="Gu W."/>
            <person name="Zhang X."/>
            <person name="Lapidus A."/>
            <person name="Nolan M."/>
            <person name="Copeland A."/>
            <person name="Lucas S."/>
            <person name="Glavina Del Rio T."/>
            <person name="Tice H."/>
            <person name="Cheng J."/>
            <person name="Tapia R."/>
            <person name="Goodwin L."/>
            <person name="Pitluck S."/>
            <person name="Pagani I."/>
            <person name="Ivanova N."/>
            <person name="Mavromatis K."/>
            <person name="Mikhailova N."/>
            <person name="Pati A."/>
            <person name="Chen A."/>
            <person name="Palaniappan K."/>
            <person name="Land M."/>
            <person name="Hauser L."/>
            <person name="Chang Y."/>
            <person name="Jeffries C."/>
            <person name="Schneider S."/>
            <person name="Rohde M."/>
            <person name="Goker M."/>
            <person name="Pukall R."/>
            <person name="Woyke T."/>
            <person name="Bristow J."/>
            <person name="Eisen J."/>
            <person name="Markowitz V."/>
            <person name="Hugenholtz P."/>
            <person name="Kyrpides N."/>
            <person name="Klenk H."/>
            <person name="Detter J."/>
        </authorList>
    </citation>
    <scope>NUCLEOTIDE SEQUENCE [LARGE SCALE GENOMIC DNA]</scope>
    <source>
        <strain evidence="3">ATCC 700841 / DSM 12885 / JCM 10246 / 7p75a</strain>
    </source>
</reference>
<dbReference type="EMBL" id="CP002344">
    <property type="protein sequence ID" value="ADU51792.1"/>
    <property type="molecule type" value="Genomic_DNA"/>
</dbReference>
<evidence type="ECO:0000313" key="3">
    <source>
        <dbReference type="Proteomes" id="UP000008915"/>
    </source>
</evidence>
<dbReference type="RefSeq" id="WP_013496093.1">
    <property type="nucleotide sequence ID" value="NC_014831.1"/>
</dbReference>
<dbReference type="STRING" id="644966.Tmar_1683"/>
<accession>E6SHJ7</accession>
<feature type="domain" description="DUF6922" evidence="1">
    <location>
        <begin position="9"/>
        <end position="58"/>
    </location>
</feature>
<evidence type="ECO:0000259" key="1">
    <source>
        <dbReference type="Pfam" id="PF21956"/>
    </source>
</evidence>
<keyword evidence="3" id="KW-1185">Reference proteome</keyword>
<dbReference type="AlphaFoldDB" id="E6SHJ7"/>
<dbReference type="KEGG" id="tmr:Tmar_1683"/>
<dbReference type="Pfam" id="PF21956">
    <property type="entry name" value="DUF6922"/>
    <property type="match status" value="1"/>
</dbReference>
<proteinExistence type="predicted"/>
<dbReference type="HOGENOM" id="CLU_2219678_0_0_9"/>
<name>E6SHJ7_THEM7</name>
<gene>
    <name evidence="2" type="ordered locus">Tmar_1683</name>
</gene>
<protein>
    <recommendedName>
        <fullName evidence="1">DUF6922 domain-containing protein</fullName>
    </recommendedName>
</protein>